<dbReference type="PANTHER" id="PTHR30627">
    <property type="entry name" value="PEPTIDOGLYCAN D,D-TRANSPEPTIDASE"/>
    <property type="match status" value="1"/>
</dbReference>
<sequence length="708" mass="76203">MFRFLRRDRTRQTLGRHISSGTLANSFDRRSVVVGALQGGVGMLLAARMGWIALVESDKYRTLSESNRVNLSLIPPRRGWILDRNGLPMATNRTDFRVDLVPERLQDPDKTLAELAQLLSLTPVQLQDLSDKIKRSRGFQPVEVATKLGMEAFSAVSLRLPELPGVIPQRGFSRFYPTGPAVAHLIGYVGPASADDYEKDRNPLLITPGYKVGKDGLEKAFEPTLRGVPGARRTEVTATGRVVRDLAMREDVPGNPIRLTIDGALQDYAARRIGLESAAVTVIDCHTGGILALVSMPAFDPNSFVGGIGRLQWKMLNEDDHVPLLNKALRGLYPPGSTMKPMATLALQQHGVDPAERVNCPGGYRLGSRFFRCDAVHGSVDMRQAIEHSCNTYFWSMAHRVGYDAIAPVARLLGLGQEFELPGTRQRYGTIPDAAWKMRRYKQEWTAADSLNASIGQGYVSVSPLQLAVMTSRIASGRNLNPSLMFGQPATPGPALPFTPEQLAVAHDGMFAVVNGSGTGVGSKLQLPGIQMAGKTGTAQVRALTSRGHVGDWKSRDHSLFIGYAPTDRPRYAVSVVVEHGTFGARAAAPIARDVLTFLFDPGQAWDTLLAMEKTWGGTPMERMDARYRAFAAQYGTTAPKVGDDQAVQAAITKADNTEVPAADAGTTPDTAREEPPGPAVSAPAKPTGSAAPTTAGPGSAPSAGQPK</sequence>
<evidence type="ECO:0000256" key="14">
    <source>
        <dbReference type="SAM" id="MobiDB-lite"/>
    </source>
</evidence>
<dbReference type="GO" id="GO:0009002">
    <property type="term" value="F:serine-type D-Ala-D-Ala carboxypeptidase activity"/>
    <property type="evidence" value="ECO:0007669"/>
    <property type="project" value="UniProtKB-EC"/>
</dbReference>
<dbReference type="Gene3D" id="3.90.1310.10">
    <property type="entry name" value="Penicillin-binding protein 2a (Domain 2)"/>
    <property type="match status" value="1"/>
</dbReference>
<protein>
    <submittedName>
        <fullName evidence="17">Penicillin-binding protein 2</fullName>
        <ecNumber evidence="17">3.4.16.4</ecNumber>
    </submittedName>
</protein>
<evidence type="ECO:0000256" key="8">
    <source>
        <dbReference type="ARBA" id="ARBA00022801"/>
    </source>
</evidence>
<evidence type="ECO:0000256" key="11">
    <source>
        <dbReference type="ARBA" id="ARBA00022989"/>
    </source>
</evidence>
<dbReference type="PANTHER" id="PTHR30627:SF2">
    <property type="entry name" value="PEPTIDOGLYCAN D,D-TRANSPEPTIDASE MRDA"/>
    <property type="match status" value="1"/>
</dbReference>
<keyword evidence="8 17" id="KW-0378">Hydrolase</keyword>
<keyword evidence="4" id="KW-0997">Cell inner membrane</keyword>
<dbReference type="SUPFAM" id="SSF56601">
    <property type="entry name" value="beta-lactamase/transpeptidase-like"/>
    <property type="match status" value="1"/>
</dbReference>
<dbReference type="InterPro" id="IPR005311">
    <property type="entry name" value="PBP_dimer"/>
</dbReference>
<evidence type="ECO:0000313" key="18">
    <source>
        <dbReference type="Proteomes" id="UP001595604"/>
    </source>
</evidence>
<keyword evidence="6" id="KW-0645">Protease</keyword>
<dbReference type="EC" id="3.4.16.4" evidence="17"/>
<dbReference type="InterPro" id="IPR017790">
    <property type="entry name" value="Penicillin-binding_protein_2"/>
</dbReference>
<evidence type="ECO:0000256" key="4">
    <source>
        <dbReference type="ARBA" id="ARBA00022519"/>
    </source>
</evidence>
<evidence type="ECO:0000259" key="15">
    <source>
        <dbReference type="Pfam" id="PF00905"/>
    </source>
</evidence>
<comment type="caution">
    <text evidence="17">The sequence shown here is derived from an EMBL/GenBank/DDBJ whole genome shotgun (WGS) entry which is preliminary data.</text>
</comment>
<evidence type="ECO:0000256" key="2">
    <source>
        <dbReference type="ARBA" id="ARBA00004236"/>
    </source>
</evidence>
<proteinExistence type="predicted"/>
<evidence type="ECO:0000256" key="12">
    <source>
        <dbReference type="ARBA" id="ARBA00023136"/>
    </source>
</evidence>
<feature type="domain" description="Penicillin-binding protein dimerisation" evidence="16">
    <location>
        <begin position="74"/>
        <end position="245"/>
    </location>
</feature>
<feature type="compositionally biased region" description="Low complexity" evidence="14">
    <location>
        <begin position="661"/>
        <end position="670"/>
    </location>
</feature>
<evidence type="ECO:0000256" key="1">
    <source>
        <dbReference type="ARBA" id="ARBA00004167"/>
    </source>
</evidence>
<dbReference type="EMBL" id="JBHRTQ010000007">
    <property type="protein sequence ID" value="MFC3174402.1"/>
    <property type="molecule type" value="Genomic_DNA"/>
</dbReference>
<comment type="subcellular location">
    <subcellularLocation>
        <location evidence="2">Cell membrane</location>
    </subcellularLocation>
    <subcellularLocation>
        <location evidence="1">Membrane</location>
        <topology evidence="1">Single-pass membrane protein</topology>
    </subcellularLocation>
</comment>
<keyword evidence="9" id="KW-0133">Cell shape</keyword>
<dbReference type="Pfam" id="PF03717">
    <property type="entry name" value="PBP_dimer"/>
    <property type="match status" value="1"/>
</dbReference>
<dbReference type="SUPFAM" id="SSF56519">
    <property type="entry name" value="Penicillin binding protein dimerisation domain"/>
    <property type="match status" value="1"/>
</dbReference>
<dbReference type="InterPro" id="IPR050515">
    <property type="entry name" value="Beta-lactam/transpept"/>
</dbReference>
<keyword evidence="7" id="KW-0812">Transmembrane</keyword>
<evidence type="ECO:0000256" key="3">
    <source>
        <dbReference type="ARBA" id="ARBA00022475"/>
    </source>
</evidence>
<evidence type="ECO:0000256" key="10">
    <source>
        <dbReference type="ARBA" id="ARBA00022984"/>
    </source>
</evidence>
<keyword evidence="3" id="KW-1003">Cell membrane</keyword>
<gene>
    <name evidence="17" type="primary">mrdA</name>
    <name evidence="17" type="ORF">ACFOD9_09070</name>
</gene>
<dbReference type="InterPro" id="IPR012338">
    <property type="entry name" value="Beta-lactam/transpept-like"/>
</dbReference>
<evidence type="ECO:0000259" key="16">
    <source>
        <dbReference type="Pfam" id="PF03717"/>
    </source>
</evidence>
<evidence type="ECO:0000256" key="7">
    <source>
        <dbReference type="ARBA" id="ARBA00022692"/>
    </source>
</evidence>
<evidence type="ECO:0000256" key="13">
    <source>
        <dbReference type="ARBA" id="ARBA00023316"/>
    </source>
</evidence>
<dbReference type="InterPro" id="IPR036138">
    <property type="entry name" value="PBP_dimer_sf"/>
</dbReference>
<keyword evidence="12" id="KW-0472">Membrane</keyword>
<accession>A0ABV7IW08</accession>
<evidence type="ECO:0000256" key="5">
    <source>
        <dbReference type="ARBA" id="ARBA00022645"/>
    </source>
</evidence>
<dbReference type="Pfam" id="PF00905">
    <property type="entry name" value="Transpeptidase"/>
    <property type="match status" value="1"/>
</dbReference>
<evidence type="ECO:0000313" key="17">
    <source>
        <dbReference type="EMBL" id="MFC3174402.1"/>
    </source>
</evidence>
<keyword evidence="10" id="KW-0573">Peptidoglycan synthesis</keyword>
<dbReference type="Gene3D" id="3.30.1390.30">
    <property type="entry name" value="Penicillin-binding protein 2a, domain 3"/>
    <property type="match status" value="1"/>
</dbReference>
<name>A0ABV7IW08_9SPHN</name>
<dbReference type="Gene3D" id="3.40.710.10">
    <property type="entry name" value="DD-peptidase/beta-lactamase superfamily"/>
    <property type="match status" value="1"/>
</dbReference>
<dbReference type="NCBIfam" id="TIGR03423">
    <property type="entry name" value="pbp2_mrdA"/>
    <property type="match status" value="1"/>
</dbReference>
<dbReference type="RefSeq" id="WP_379509759.1">
    <property type="nucleotide sequence ID" value="NZ_JBHRTQ010000007.1"/>
</dbReference>
<dbReference type="InterPro" id="IPR001460">
    <property type="entry name" value="PCN-bd_Tpept"/>
</dbReference>
<evidence type="ECO:0000256" key="9">
    <source>
        <dbReference type="ARBA" id="ARBA00022960"/>
    </source>
</evidence>
<feature type="compositionally biased region" description="Low complexity" evidence="14">
    <location>
        <begin position="682"/>
        <end position="708"/>
    </location>
</feature>
<keyword evidence="13" id="KW-0961">Cell wall biogenesis/degradation</keyword>
<dbReference type="Proteomes" id="UP001595604">
    <property type="component" value="Unassembled WGS sequence"/>
</dbReference>
<keyword evidence="11" id="KW-1133">Transmembrane helix</keyword>
<keyword evidence="5 17" id="KW-0121">Carboxypeptidase</keyword>
<keyword evidence="18" id="KW-1185">Reference proteome</keyword>
<organism evidence="17 18">
    <name type="scientific">Novosphingobium bradum</name>
    <dbReference type="NCBI Taxonomy" id="1737444"/>
    <lineage>
        <taxon>Bacteria</taxon>
        <taxon>Pseudomonadati</taxon>
        <taxon>Pseudomonadota</taxon>
        <taxon>Alphaproteobacteria</taxon>
        <taxon>Sphingomonadales</taxon>
        <taxon>Sphingomonadaceae</taxon>
        <taxon>Novosphingobium</taxon>
    </lineage>
</organism>
<evidence type="ECO:0000256" key="6">
    <source>
        <dbReference type="ARBA" id="ARBA00022670"/>
    </source>
</evidence>
<feature type="domain" description="Penicillin-binding protein transpeptidase" evidence="15">
    <location>
        <begin position="279"/>
        <end position="596"/>
    </location>
</feature>
<feature type="region of interest" description="Disordered" evidence="14">
    <location>
        <begin position="653"/>
        <end position="708"/>
    </location>
</feature>
<reference evidence="18" key="1">
    <citation type="journal article" date="2019" name="Int. J. Syst. Evol. Microbiol.">
        <title>The Global Catalogue of Microorganisms (GCM) 10K type strain sequencing project: providing services to taxonomists for standard genome sequencing and annotation.</title>
        <authorList>
            <consortium name="The Broad Institute Genomics Platform"/>
            <consortium name="The Broad Institute Genome Sequencing Center for Infectious Disease"/>
            <person name="Wu L."/>
            <person name="Ma J."/>
        </authorList>
    </citation>
    <scope>NUCLEOTIDE SEQUENCE [LARGE SCALE GENOMIC DNA]</scope>
    <source>
        <strain evidence="18">KCTC 42984</strain>
    </source>
</reference>